<dbReference type="InterPro" id="IPR017871">
    <property type="entry name" value="ABC_transporter-like_CS"/>
</dbReference>
<dbReference type="SMART" id="SM00382">
    <property type="entry name" value="AAA"/>
    <property type="match status" value="1"/>
</dbReference>
<keyword evidence="1" id="KW-0547">Nucleotide-binding</keyword>
<evidence type="ECO:0000256" key="1">
    <source>
        <dbReference type="ARBA" id="ARBA00022741"/>
    </source>
</evidence>
<organism evidence="4 5">
    <name type="scientific">Curtobacterium herbarum</name>
    <dbReference type="NCBI Taxonomy" id="150122"/>
    <lineage>
        <taxon>Bacteria</taxon>
        <taxon>Bacillati</taxon>
        <taxon>Actinomycetota</taxon>
        <taxon>Actinomycetes</taxon>
        <taxon>Micrococcales</taxon>
        <taxon>Microbacteriaceae</taxon>
        <taxon>Curtobacterium</taxon>
    </lineage>
</organism>
<dbReference type="Pfam" id="PF00005">
    <property type="entry name" value="ABC_tran"/>
    <property type="match status" value="1"/>
</dbReference>
<dbReference type="PROSITE" id="PS00211">
    <property type="entry name" value="ABC_TRANSPORTER_1"/>
    <property type="match status" value="1"/>
</dbReference>
<comment type="caution">
    <text evidence="4">The sequence shown here is derived from an EMBL/GenBank/DDBJ whole genome shotgun (WGS) entry which is preliminary data.</text>
</comment>
<feature type="domain" description="ABC transporter" evidence="3">
    <location>
        <begin position="7"/>
        <end position="220"/>
    </location>
</feature>
<name>A0ABN1ZHB4_9MICO</name>
<accession>A0ABN1ZHB4</accession>
<dbReference type="PANTHER" id="PTHR24220">
    <property type="entry name" value="IMPORT ATP-BINDING PROTEIN"/>
    <property type="match status" value="1"/>
</dbReference>
<evidence type="ECO:0000313" key="5">
    <source>
        <dbReference type="Proteomes" id="UP001501742"/>
    </source>
</evidence>
<keyword evidence="5" id="KW-1185">Reference proteome</keyword>
<dbReference type="PROSITE" id="PS50893">
    <property type="entry name" value="ABC_TRANSPORTER_2"/>
    <property type="match status" value="1"/>
</dbReference>
<keyword evidence="2" id="KW-0067">ATP-binding</keyword>
<dbReference type="RefSeq" id="WP_204608260.1">
    <property type="nucleotide sequence ID" value="NZ_BAAAJX010000020.1"/>
</dbReference>
<dbReference type="SUPFAM" id="SSF52540">
    <property type="entry name" value="P-loop containing nucleoside triphosphate hydrolases"/>
    <property type="match status" value="1"/>
</dbReference>
<dbReference type="PANTHER" id="PTHR24220:SF685">
    <property type="entry name" value="ABC TRANSPORTER RELATED"/>
    <property type="match status" value="1"/>
</dbReference>
<dbReference type="Gene3D" id="3.40.50.300">
    <property type="entry name" value="P-loop containing nucleotide triphosphate hydrolases"/>
    <property type="match status" value="1"/>
</dbReference>
<dbReference type="EMBL" id="BAAAJX010000020">
    <property type="protein sequence ID" value="GAA1494934.1"/>
    <property type="molecule type" value="Genomic_DNA"/>
</dbReference>
<sequence>MTNEVLLRADGLGYDVATRTLWNDLHVVAEPHAAIAVRGVSGQGKTTLLRCLGGLERPTRGIVRVLGNDMHAAARREQRRLRRDVVGFVTQDHAVVPEWSVRQNLRVVRPRGVTSQELDVRIAAALEVVGLGGRQRMRSGLLSGGEQQRVAVARVLVQQPRLVLADEPTASLDDVSAARVRDGLDLIRESGGAVVVATHDPELLAWCATEVDLVPQTVVS</sequence>
<dbReference type="InterPro" id="IPR003439">
    <property type="entry name" value="ABC_transporter-like_ATP-bd"/>
</dbReference>
<evidence type="ECO:0000256" key="2">
    <source>
        <dbReference type="ARBA" id="ARBA00022840"/>
    </source>
</evidence>
<evidence type="ECO:0000313" key="4">
    <source>
        <dbReference type="EMBL" id="GAA1494934.1"/>
    </source>
</evidence>
<dbReference type="InterPro" id="IPR027417">
    <property type="entry name" value="P-loop_NTPase"/>
</dbReference>
<reference evidence="4 5" key="1">
    <citation type="journal article" date="2019" name="Int. J. Syst. Evol. Microbiol.">
        <title>The Global Catalogue of Microorganisms (GCM) 10K type strain sequencing project: providing services to taxonomists for standard genome sequencing and annotation.</title>
        <authorList>
            <consortium name="The Broad Institute Genomics Platform"/>
            <consortium name="The Broad Institute Genome Sequencing Center for Infectious Disease"/>
            <person name="Wu L."/>
            <person name="Ma J."/>
        </authorList>
    </citation>
    <scope>NUCLEOTIDE SEQUENCE [LARGE SCALE GENOMIC DNA]</scope>
    <source>
        <strain evidence="4 5">JCM 12140</strain>
    </source>
</reference>
<evidence type="ECO:0000259" key="3">
    <source>
        <dbReference type="PROSITE" id="PS50893"/>
    </source>
</evidence>
<gene>
    <name evidence="4" type="ORF">GCM10009627_32800</name>
</gene>
<dbReference type="Proteomes" id="UP001501742">
    <property type="component" value="Unassembled WGS sequence"/>
</dbReference>
<dbReference type="InterPro" id="IPR003593">
    <property type="entry name" value="AAA+_ATPase"/>
</dbReference>
<dbReference type="InterPro" id="IPR015854">
    <property type="entry name" value="ABC_transpr_LolD-like"/>
</dbReference>
<protein>
    <recommendedName>
        <fullName evidence="3">ABC transporter domain-containing protein</fullName>
    </recommendedName>
</protein>
<proteinExistence type="predicted"/>